<dbReference type="AlphaFoldDB" id="A0A8S9GUJ7"/>
<dbReference type="EMBL" id="QGKY02001925">
    <property type="protein sequence ID" value="KAF2548374.1"/>
    <property type="molecule type" value="Genomic_DNA"/>
</dbReference>
<name>A0A8S9GUJ7_BRACR</name>
<protein>
    <submittedName>
        <fullName evidence="1">Uncharacterized protein</fullName>
    </submittedName>
</protein>
<accession>A0A8S9GUJ7</accession>
<proteinExistence type="predicted"/>
<evidence type="ECO:0000313" key="1">
    <source>
        <dbReference type="EMBL" id="KAF2548374.1"/>
    </source>
</evidence>
<organism evidence="1">
    <name type="scientific">Brassica cretica</name>
    <name type="common">Mustard</name>
    <dbReference type="NCBI Taxonomy" id="69181"/>
    <lineage>
        <taxon>Eukaryota</taxon>
        <taxon>Viridiplantae</taxon>
        <taxon>Streptophyta</taxon>
        <taxon>Embryophyta</taxon>
        <taxon>Tracheophyta</taxon>
        <taxon>Spermatophyta</taxon>
        <taxon>Magnoliopsida</taxon>
        <taxon>eudicotyledons</taxon>
        <taxon>Gunneridae</taxon>
        <taxon>Pentapetalae</taxon>
        <taxon>rosids</taxon>
        <taxon>malvids</taxon>
        <taxon>Brassicales</taxon>
        <taxon>Brassicaceae</taxon>
        <taxon>Brassiceae</taxon>
        <taxon>Brassica</taxon>
    </lineage>
</organism>
<comment type="caution">
    <text evidence="1">The sequence shown here is derived from an EMBL/GenBank/DDBJ whole genome shotgun (WGS) entry which is preliminary data.</text>
</comment>
<reference evidence="1" key="1">
    <citation type="submission" date="2019-12" db="EMBL/GenBank/DDBJ databases">
        <title>Genome sequencing and annotation of Brassica cretica.</title>
        <authorList>
            <person name="Studholme D.J."/>
            <person name="Sarris P.F."/>
        </authorList>
    </citation>
    <scope>NUCLEOTIDE SEQUENCE</scope>
    <source>
        <strain evidence="1">PFS-102/07</strain>
        <tissue evidence="1">Leaf</tissue>
    </source>
</reference>
<gene>
    <name evidence="1" type="ORF">F2Q70_00022695</name>
</gene>
<sequence length="80" mass="9387">MEVVSSHLELYWRSYDRFTRGISTLTRVGPTRVPLPGHEKRKLDEELTRVATMASTLIAFLPWPKINIFKGHFRLFYGNH</sequence>